<dbReference type="AlphaFoldDB" id="A0A327RUI6"/>
<proteinExistence type="inferred from homology"/>
<evidence type="ECO:0000259" key="2">
    <source>
        <dbReference type="PROSITE" id="PS50994"/>
    </source>
</evidence>
<comment type="caution">
    <text evidence="3">The sequence shown here is derived from an EMBL/GenBank/DDBJ whole genome shotgun (WGS) entry which is preliminary data.</text>
</comment>
<dbReference type="GO" id="GO:0015074">
    <property type="term" value="P:DNA integration"/>
    <property type="evidence" value="ECO:0007669"/>
    <property type="project" value="InterPro"/>
</dbReference>
<accession>A0A327RUI6</accession>
<dbReference type="GO" id="GO:0003677">
    <property type="term" value="F:DNA binding"/>
    <property type="evidence" value="ECO:0007669"/>
    <property type="project" value="UniProtKB-KW"/>
</dbReference>
<dbReference type="Gene3D" id="1.10.10.60">
    <property type="entry name" value="Homeodomain-like"/>
    <property type="match status" value="1"/>
</dbReference>
<dbReference type="EMBL" id="QLLR01000069">
    <property type="protein sequence ID" value="RAJ19243.1"/>
    <property type="molecule type" value="Genomic_DNA"/>
</dbReference>
<dbReference type="Pfam" id="PF22483">
    <property type="entry name" value="Mu-transpos_C_2"/>
    <property type="match status" value="1"/>
</dbReference>
<dbReference type="PROSITE" id="PS50994">
    <property type="entry name" value="INTEGRASE"/>
    <property type="match status" value="1"/>
</dbReference>
<reference evidence="3 4" key="1">
    <citation type="submission" date="2018-06" db="EMBL/GenBank/DDBJ databases">
        <title>Genomic Encyclopedia of Archaeal and Bacterial Type Strains, Phase II (KMG-II): from individual species to whole genera.</title>
        <authorList>
            <person name="Goeker M."/>
        </authorList>
    </citation>
    <scope>NUCLEOTIDE SEQUENCE [LARGE SCALE GENOMIC DNA]</scope>
    <source>
        <strain evidence="3 4">DSM 14825</strain>
    </source>
</reference>
<keyword evidence="3" id="KW-0371">Homeobox</keyword>
<dbReference type="Pfam" id="PF13384">
    <property type="entry name" value="HTH_23"/>
    <property type="match status" value="1"/>
</dbReference>
<comment type="similarity">
    <text evidence="1">Belongs to the transposase IS21/IS408/IS1162 family.</text>
</comment>
<dbReference type="InterPro" id="IPR001584">
    <property type="entry name" value="Integrase_cat-core"/>
</dbReference>
<evidence type="ECO:0000313" key="4">
    <source>
        <dbReference type="Proteomes" id="UP000249754"/>
    </source>
</evidence>
<organism evidence="3 4">
    <name type="scientific">Pedobacter cryoconitis</name>
    <dbReference type="NCBI Taxonomy" id="188932"/>
    <lineage>
        <taxon>Bacteria</taxon>
        <taxon>Pseudomonadati</taxon>
        <taxon>Bacteroidota</taxon>
        <taxon>Sphingobacteriia</taxon>
        <taxon>Sphingobacteriales</taxon>
        <taxon>Sphingobacteriaceae</taxon>
        <taxon>Pedobacter</taxon>
    </lineage>
</organism>
<gene>
    <name evidence="3" type="ORF">LY11_05305</name>
</gene>
<protein>
    <submittedName>
        <fullName evidence="3">Homeodomain-like domain-containing protein</fullName>
    </submittedName>
</protein>
<dbReference type="Proteomes" id="UP000249754">
    <property type="component" value="Unassembled WGS sequence"/>
</dbReference>
<feature type="domain" description="Integrase catalytic" evidence="2">
    <location>
        <begin position="147"/>
        <end position="321"/>
    </location>
</feature>
<dbReference type="Gene3D" id="3.30.420.10">
    <property type="entry name" value="Ribonuclease H-like superfamily/Ribonuclease H"/>
    <property type="match status" value="1"/>
</dbReference>
<dbReference type="InterPro" id="IPR012337">
    <property type="entry name" value="RNaseH-like_sf"/>
</dbReference>
<dbReference type="PANTHER" id="PTHR35004:SF7">
    <property type="entry name" value="INTEGRASE PROTEIN"/>
    <property type="match status" value="1"/>
</dbReference>
<evidence type="ECO:0000256" key="1">
    <source>
        <dbReference type="ARBA" id="ARBA00009277"/>
    </source>
</evidence>
<name>A0A327RUI6_9SPHI</name>
<evidence type="ECO:0000313" key="3">
    <source>
        <dbReference type="EMBL" id="RAJ19243.1"/>
    </source>
</evidence>
<sequence>MLEVETNHKIILLYYREGLSQRKIAKQLHIHRRTVRERLAEYELFKSSPLSDQDKPSSLLNQYLRTGSVYNSANRSKRRLNDEVLKIINKCLEENTAKRLDGRSKQQLKSIDILEKLHQLGHQLSYSTLCDHISKTTQITKEAFIRQQYAPGSCCEFDWGEVKLFINDKLCRYYLAVFTSANSNYRYALLFQHQDSLAFKEAHICFFEHVGGVYHQMVYDNMRVAISRFVGRTEKIPTAGLLELSRWYQYQWRFCNAAKGNEKGHVERSVEYLRRKTFAFKDHFDNLQQAQVYLQSRLGELNERTLTGQQQSPSAGLELERKGLYSYPGCMESFLGENLKVDKYATICFATNHYSVPDRLTGKMLFAKVYSQWIKIYDSDHVVCCHERIYSRHGWQIDIEHYLSTLQRKPGAAAGSVALKQAPIWVQSLYKDHYYKDPRAFIELLQYRQQHHISSQELCACVALLARQFPSNVNNEHIIALLGNQPVQVPGIAEPDAIALRSMENLLELAEMMNNYATIGLNTTR</sequence>
<dbReference type="SUPFAM" id="SSF53098">
    <property type="entry name" value="Ribonuclease H-like"/>
    <property type="match status" value="1"/>
</dbReference>
<keyword evidence="3" id="KW-0238">DNA-binding</keyword>
<dbReference type="InterPro" id="IPR054353">
    <property type="entry name" value="IstA-like_C"/>
</dbReference>
<dbReference type="RefSeq" id="WP_111636557.1">
    <property type="nucleotide sequence ID" value="NZ_QLLR01000069.1"/>
</dbReference>
<dbReference type="NCBIfam" id="NF033546">
    <property type="entry name" value="transpos_IS21"/>
    <property type="match status" value="1"/>
</dbReference>
<dbReference type="InterPro" id="IPR036397">
    <property type="entry name" value="RNaseH_sf"/>
</dbReference>
<dbReference type="PANTHER" id="PTHR35004">
    <property type="entry name" value="TRANSPOSASE RV3428C-RELATED"/>
    <property type="match status" value="1"/>
</dbReference>
<dbReference type="OrthoDB" id="3193769at2"/>